<protein>
    <submittedName>
        <fullName evidence="1">Uncharacterized protein</fullName>
    </submittedName>
</protein>
<reference evidence="1" key="1">
    <citation type="submission" date="2018-10" db="EMBL/GenBank/DDBJ databases">
        <title>Hidden diversity of soil giant viruses.</title>
        <authorList>
            <person name="Schulz F."/>
            <person name="Alteio L."/>
            <person name="Goudeau D."/>
            <person name="Ryan E.M."/>
            <person name="Malmstrom R.R."/>
            <person name="Blanchard J."/>
            <person name="Woyke T."/>
        </authorList>
    </citation>
    <scope>NUCLEOTIDE SEQUENCE</scope>
    <source>
        <strain evidence="1">HAV1</strain>
    </source>
</reference>
<proteinExistence type="predicted"/>
<organism evidence="1">
    <name type="scientific">Harvfovirus sp</name>
    <dbReference type="NCBI Taxonomy" id="2487768"/>
    <lineage>
        <taxon>Viruses</taxon>
        <taxon>Varidnaviria</taxon>
        <taxon>Bamfordvirae</taxon>
        <taxon>Nucleocytoviricota</taxon>
        <taxon>Megaviricetes</taxon>
        <taxon>Imitervirales</taxon>
        <taxon>Mimiviridae</taxon>
        <taxon>Klosneuvirinae</taxon>
    </lineage>
</organism>
<gene>
    <name evidence="1" type="ORF">Harvfovirus7_9</name>
</gene>
<sequence>MINLFLLLLLIIAAITALISNHQSLTTNEKATFSDSNKTDRQLQALEQELSETKECEEHQTATVTIIDPNLFKKIMHSENLQYSAKIPL</sequence>
<name>A0A3G5A0W2_9VIRU</name>
<dbReference type="EMBL" id="MK072249">
    <property type="protein sequence ID" value="AYV80812.1"/>
    <property type="molecule type" value="Genomic_DNA"/>
</dbReference>
<evidence type="ECO:0000313" key="1">
    <source>
        <dbReference type="EMBL" id="AYV80812.1"/>
    </source>
</evidence>
<accession>A0A3G5A0W2</accession>